<sequence>MFGDSRRVSRSAFLISHGFLPLLMSLALEAKDTKTRNDAVYVTTHFFWDGEKLGRSHALAALSEIARVDDPSIGSRLHSNGAVDQLLGILRRKDNVDPNTKRLVLTIITDIASAKIEDDDEMVEERNRLEFIKINGFAKTWALLKAGRLTHLENKPARDLIDDLEELL</sequence>
<accession>A0A9W6ZYE0</accession>
<proteinExistence type="predicted"/>
<dbReference type="InterPro" id="IPR011989">
    <property type="entry name" value="ARM-like"/>
</dbReference>
<comment type="caution">
    <text evidence="2">The sequence shown here is derived from an EMBL/GenBank/DDBJ whole genome shotgun (WGS) entry which is preliminary data.</text>
</comment>
<dbReference type="Gene3D" id="1.25.10.10">
    <property type="entry name" value="Leucine-rich Repeat Variant"/>
    <property type="match status" value="1"/>
</dbReference>
<evidence type="ECO:0000256" key="1">
    <source>
        <dbReference type="SAM" id="SignalP"/>
    </source>
</evidence>
<dbReference type="Proteomes" id="UP001165082">
    <property type="component" value="Unassembled WGS sequence"/>
</dbReference>
<name>A0A9W6ZYE0_9STRA</name>
<feature type="non-terminal residue" evidence="2">
    <location>
        <position position="168"/>
    </location>
</feature>
<keyword evidence="3" id="KW-1185">Reference proteome</keyword>
<organism evidence="2 3">
    <name type="scientific">Triparma retinervis</name>
    <dbReference type="NCBI Taxonomy" id="2557542"/>
    <lineage>
        <taxon>Eukaryota</taxon>
        <taxon>Sar</taxon>
        <taxon>Stramenopiles</taxon>
        <taxon>Ochrophyta</taxon>
        <taxon>Bolidophyceae</taxon>
        <taxon>Parmales</taxon>
        <taxon>Triparmaceae</taxon>
        <taxon>Triparma</taxon>
    </lineage>
</organism>
<evidence type="ECO:0000313" key="3">
    <source>
        <dbReference type="Proteomes" id="UP001165082"/>
    </source>
</evidence>
<evidence type="ECO:0008006" key="4">
    <source>
        <dbReference type="Google" id="ProtNLM"/>
    </source>
</evidence>
<reference evidence="2" key="1">
    <citation type="submission" date="2022-07" db="EMBL/GenBank/DDBJ databases">
        <title>Genome analysis of Parmales, a sister group of diatoms, reveals the evolutionary specialization of diatoms from phago-mixotrophs to photoautotrophs.</title>
        <authorList>
            <person name="Ban H."/>
            <person name="Sato S."/>
            <person name="Yoshikawa S."/>
            <person name="Kazumasa Y."/>
            <person name="Nakamura Y."/>
            <person name="Ichinomiya M."/>
            <person name="Saitoh K."/>
            <person name="Sato N."/>
            <person name="Blanc-Mathieu R."/>
            <person name="Endo H."/>
            <person name="Kuwata A."/>
            <person name="Ogata H."/>
        </authorList>
    </citation>
    <scope>NUCLEOTIDE SEQUENCE</scope>
</reference>
<dbReference type="AlphaFoldDB" id="A0A9W6ZYE0"/>
<dbReference type="OrthoDB" id="10572760at2759"/>
<feature type="signal peptide" evidence="1">
    <location>
        <begin position="1"/>
        <end position="30"/>
    </location>
</feature>
<feature type="non-terminal residue" evidence="2">
    <location>
        <position position="1"/>
    </location>
</feature>
<feature type="chain" id="PRO_5040920208" description="HEAT repeat domain-containing protein" evidence="1">
    <location>
        <begin position="31"/>
        <end position="168"/>
    </location>
</feature>
<evidence type="ECO:0000313" key="2">
    <source>
        <dbReference type="EMBL" id="GMH59355.1"/>
    </source>
</evidence>
<keyword evidence="1" id="KW-0732">Signal</keyword>
<gene>
    <name evidence="2" type="ORF">TrRE_jg4854</name>
</gene>
<protein>
    <recommendedName>
        <fullName evidence="4">HEAT repeat domain-containing protein</fullName>
    </recommendedName>
</protein>
<dbReference type="EMBL" id="BRXZ01002305">
    <property type="protein sequence ID" value="GMH59355.1"/>
    <property type="molecule type" value="Genomic_DNA"/>
</dbReference>
<dbReference type="InterPro" id="IPR016024">
    <property type="entry name" value="ARM-type_fold"/>
</dbReference>
<dbReference type="SUPFAM" id="SSF48371">
    <property type="entry name" value="ARM repeat"/>
    <property type="match status" value="1"/>
</dbReference>